<feature type="region of interest" description="Disordered" evidence="1">
    <location>
        <begin position="47"/>
        <end position="77"/>
    </location>
</feature>
<evidence type="ECO:0000313" key="2">
    <source>
        <dbReference type="EMBL" id="CAB4532090.1"/>
    </source>
</evidence>
<accession>A0A6J6AYR3</accession>
<name>A0A6J6AYR3_9ZZZZ</name>
<dbReference type="AlphaFoldDB" id="A0A6J6AYR3"/>
<protein>
    <submittedName>
        <fullName evidence="2">Unannotated protein</fullName>
    </submittedName>
</protein>
<dbReference type="EMBL" id="CAEZSD010000044">
    <property type="protein sequence ID" value="CAB4532090.1"/>
    <property type="molecule type" value="Genomic_DNA"/>
</dbReference>
<sequence length="77" mass="8254">MRSGSSENDCSARTGVRRTLFVRSSIPPKGSMNSGDGVVSSKAIALTVKSRRERSPMIVSPNSTSGLRESSSYFSVR</sequence>
<organism evidence="2">
    <name type="scientific">freshwater metagenome</name>
    <dbReference type="NCBI Taxonomy" id="449393"/>
    <lineage>
        <taxon>unclassified sequences</taxon>
        <taxon>metagenomes</taxon>
        <taxon>ecological metagenomes</taxon>
    </lineage>
</organism>
<gene>
    <name evidence="2" type="ORF">UFOPK1399_00493</name>
</gene>
<proteinExistence type="predicted"/>
<reference evidence="2" key="1">
    <citation type="submission" date="2020-05" db="EMBL/GenBank/DDBJ databases">
        <authorList>
            <person name="Chiriac C."/>
            <person name="Salcher M."/>
            <person name="Ghai R."/>
            <person name="Kavagutti S V."/>
        </authorList>
    </citation>
    <scope>NUCLEOTIDE SEQUENCE</scope>
</reference>
<evidence type="ECO:0000256" key="1">
    <source>
        <dbReference type="SAM" id="MobiDB-lite"/>
    </source>
</evidence>
<feature type="compositionally biased region" description="Polar residues" evidence="1">
    <location>
        <begin position="60"/>
        <end position="77"/>
    </location>
</feature>